<gene>
    <name evidence="3" type="ORF">NZ35_20980</name>
</gene>
<dbReference type="OrthoDB" id="6970968at2"/>
<evidence type="ECO:0000256" key="1">
    <source>
        <dbReference type="SAM" id="MobiDB-lite"/>
    </source>
</evidence>
<dbReference type="AlphaFoldDB" id="A0A0A6D888"/>
<protein>
    <recommendedName>
        <fullName evidence="5">DUF3329 domain-containing protein</fullName>
    </recommendedName>
</protein>
<evidence type="ECO:0000313" key="4">
    <source>
        <dbReference type="Proteomes" id="UP000030564"/>
    </source>
</evidence>
<dbReference type="PATRIC" id="fig|587753.9.peg.2846"/>
<name>A0A0A6D888_9PSED</name>
<keyword evidence="2" id="KW-0472">Membrane</keyword>
<evidence type="ECO:0008006" key="5">
    <source>
        <dbReference type="Google" id="ProtNLM"/>
    </source>
</evidence>
<dbReference type="Proteomes" id="UP000030564">
    <property type="component" value="Unassembled WGS sequence"/>
</dbReference>
<dbReference type="EMBL" id="JSFK01000023">
    <property type="protein sequence ID" value="KHA71380.1"/>
    <property type="molecule type" value="Genomic_DNA"/>
</dbReference>
<keyword evidence="2" id="KW-0812">Transmembrane</keyword>
<proteinExistence type="predicted"/>
<evidence type="ECO:0000313" key="3">
    <source>
        <dbReference type="EMBL" id="KHA71380.1"/>
    </source>
</evidence>
<feature type="transmembrane region" description="Helical" evidence="2">
    <location>
        <begin position="96"/>
        <end position="124"/>
    </location>
</feature>
<comment type="caution">
    <text evidence="3">The sequence shown here is derived from an EMBL/GenBank/DDBJ whole genome shotgun (WGS) entry which is preliminary data.</text>
</comment>
<keyword evidence="2" id="KW-1133">Transmembrane helix</keyword>
<organism evidence="3 4">
    <name type="scientific">Pseudomonas chlororaphis</name>
    <dbReference type="NCBI Taxonomy" id="587753"/>
    <lineage>
        <taxon>Bacteria</taxon>
        <taxon>Pseudomonadati</taxon>
        <taxon>Pseudomonadota</taxon>
        <taxon>Gammaproteobacteria</taxon>
        <taxon>Pseudomonadales</taxon>
        <taxon>Pseudomonadaceae</taxon>
        <taxon>Pseudomonas</taxon>
    </lineage>
</organism>
<reference evidence="3 4" key="1">
    <citation type="submission" date="2014-10" db="EMBL/GenBank/DDBJ databases">
        <title>Draft genome sequence of Pseudomonas chlororaphis EA105.</title>
        <authorList>
            <person name="McCully L.M."/>
            <person name="Bitzer A.S."/>
            <person name="Spence C."/>
            <person name="Bais H."/>
            <person name="Silby M.W."/>
        </authorList>
    </citation>
    <scope>NUCLEOTIDE SEQUENCE [LARGE SCALE GENOMIC DNA]</scope>
    <source>
        <strain evidence="3 4">EA105</strain>
    </source>
</reference>
<feature type="region of interest" description="Disordered" evidence="1">
    <location>
        <begin position="142"/>
        <end position="165"/>
    </location>
</feature>
<evidence type="ECO:0000256" key="2">
    <source>
        <dbReference type="SAM" id="Phobius"/>
    </source>
</evidence>
<sequence>MRDTPIDQKRTVVTQVNGEIHYEAQISFSSTSLVDGEIRVHRAEGNQLDIPVAGADFAWRIDLDGVHRMPVTKAAVEPEEPLPVDDSLKLFTSKNVWITLGLWFFVSSVFGWLGIVAAGGYLGYQWREVEKRKEQLAKVPVNKTVPRSGSRMSRESVRRTLARKR</sequence>
<accession>A0A0A6D888</accession>